<evidence type="ECO:0000313" key="1">
    <source>
        <dbReference type="EMBL" id="KRY82261.1"/>
    </source>
</evidence>
<organism evidence="1 2">
    <name type="scientific">Trichinella pseudospiralis</name>
    <name type="common">Parasitic roundworm</name>
    <dbReference type="NCBI Taxonomy" id="6337"/>
    <lineage>
        <taxon>Eukaryota</taxon>
        <taxon>Metazoa</taxon>
        <taxon>Ecdysozoa</taxon>
        <taxon>Nematoda</taxon>
        <taxon>Enoplea</taxon>
        <taxon>Dorylaimia</taxon>
        <taxon>Trichinellida</taxon>
        <taxon>Trichinellidae</taxon>
        <taxon>Trichinella</taxon>
    </lineage>
</organism>
<reference evidence="1 2" key="1">
    <citation type="submission" date="2015-01" db="EMBL/GenBank/DDBJ databases">
        <title>Evolution of Trichinella species and genotypes.</title>
        <authorList>
            <person name="Korhonen P.K."/>
            <person name="Edoardo P."/>
            <person name="Giuseppe L.R."/>
            <person name="Gasser R.B."/>
        </authorList>
    </citation>
    <scope>NUCLEOTIDE SEQUENCE [LARGE SCALE GENOMIC DNA]</scope>
    <source>
        <strain evidence="1">ISS470</strain>
    </source>
</reference>
<sequence>MELPLAEHRHYIHVGSKYIFPPFMIPYLNLYALLSYTMDVAPQRLVYKRYCSAKQLIKANQVQRENLEVVNCPICSCQPKLPVESIHTAVEIPDHSFNLCLGT</sequence>
<protein>
    <submittedName>
        <fullName evidence="1">Uncharacterized protein</fullName>
    </submittedName>
</protein>
<dbReference type="Proteomes" id="UP000054995">
    <property type="component" value="Unassembled WGS sequence"/>
</dbReference>
<comment type="caution">
    <text evidence="1">The sequence shown here is derived from an EMBL/GenBank/DDBJ whole genome shotgun (WGS) entry which is preliminary data.</text>
</comment>
<proteinExistence type="predicted"/>
<keyword evidence="2" id="KW-1185">Reference proteome</keyword>
<accession>A0A0V1F8X1</accession>
<gene>
    <name evidence="1" type="ORF">T4D_11294</name>
</gene>
<dbReference type="EMBL" id="JYDT01000182">
    <property type="protein sequence ID" value="KRY82261.1"/>
    <property type="molecule type" value="Genomic_DNA"/>
</dbReference>
<name>A0A0V1F8X1_TRIPS</name>
<evidence type="ECO:0000313" key="2">
    <source>
        <dbReference type="Proteomes" id="UP000054995"/>
    </source>
</evidence>
<dbReference type="AlphaFoldDB" id="A0A0V1F8X1"/>